<dbReference type="PANTHER" id="PTHR31793">
    <property type="entry name" value="4-HYDROXYBENZOYL-COA THIOESTERASE FAMILY MEMBER"/>
    <property type="match status" value="1"/>
</dbReference>
<evidence type="ECO:0000256" key="1">
    <source>
        <dbReference type="ARBA" id="ARBA00005953"/>
    </source>
</evidence>
<proteinExistence type="inferred from homology"/>
<organism evidence="3 4">
    <name type="scientific">Amnibacterium endophyticum</name>
    <dbReference type="NCBI Taxonomy" id="2109337"/>
    <lineage>
        <taxon>Bacteria</taxon>
        <taxon>Bacillati</taxon>
        <taxon>Actinomycetota</taxon>
        <taxon>Actinomycetes</taxon>
        <taxon>Micrococcales</taxon>
        <taxon>Microbacteriaceae</taxon>
        <taxon>Amnibacterium</taxon>
    </lineage>
</organism>
<keyword evidence="2 3" id="KW-0378">Hydrolase</keyword>
<dbReference type="Pfam" id="PF13279">
    <property type="entry name" value="4HBT_2"/>
    <property type="match status" value="1"/>
</dbReference>
<dbReference type="CDD" id="cd00586">
    <property type="entry name" value="4HBT"/>
    <property type="match status" value="1"/>
</dbReference>
<dbReference type="EMBL" id="JBHUEA010000004">
    <property type="protein sequence ID" value="MFD1720666.1"/>
    <property type="molecule type" value="Genomic_DNA"/>
</dbReference>
<dbReference type="EC" id="3.1.2.-" evidence="3"/>
<evidence type="ECO:0000256" key="2">
    <source>
        <dbReference type="ARBA" id="ARBA00022801"/>
    </source>
</evidence>
<name>A0ABW4LAU6_9MICO</name>
<dbReference type="InterPro" id="IPR029069">
    <property type="entry name" value="HotDog_dom_sf"/>
</dbReference>
<sequence>MTKERPSLGDYRFRRAFPTRWNDDDVFGHVNNSVHYSAMDTTVTAWLLGDGGQGYAMRGDADPAFVVASSCRYFASAAFPDVLVVGLRADRIGTTSVAWGLGIFREADQALIATGTFVHVFVDRDDHRPIPVPAELRERIDHELGAPA</sequence>
<dbReference type="GO" id="GO:0016787">
    <property type="term" value="F:hydrolase activity"/>
    <property type="evidence" value="ECO:0007669"/>
    <property type="project" value="UniProtKB-KW"/>
</dbReference>
<keyword evidence="4" id="KW-1185">Reference proteome</keyword>
<dbReference type="SUPFAM" id="SSF54637">
    <property type="entry name" value="Thioesterase/thiol ester dehydrase-isomerase"/>
    <property type="match status" value="1"/>
</dbReference>
<dbReference type="InterPro" id="IPR050563">
    <property type="entry name" value="4-hydroxybenzoyl-CoA_TE"/>
</dbReference>
<protein>
    <submittedName>
        <fullName evidence="3">Acyl-CoA thioesterase</fullName>
        <ecNumber evidence="3">3.1.2.-</ecNumber>
    </submittedName>
</protein>
<dbReference type="Proteomes" id="UP001597347">
    <property type="component" value="Unassembled WGS sequence"/>
</dbReference>
<evidence type="ECO:0000313" key="4">
    <source>
        <dbReference type="Proteomes" id="UP001597347"/>
    </source>
</evidence>
<gene>
    <name evidence="3" type="ORF">ACFSBI_03825</name>
</gene>
<reference evidence="4" key="1">
    <citation type="journal article" date="2019" name="Int. J. Syst. Evol. Microbiol.">
        <title>The Global Catalogue of Microorganisms (GCM) 10K type strain sequencing project: providing services to taxonomists for standard genome sequencing and annotation.</title>
        <authorList>
            <consortium name="The Broad Institute Genomics Platform"/>
            <consortium name="The Broad Institute Genome Sequencing Center for Infectious Disease"/>
            <person name="Wu L."/>
            <person name="Ma J."/>
        </authorList>
    </citation>
    <scope>NUCLEOTIDE SEQUENCE [LARGE SCALE GENOMIC DNA]</scope>
    <source>
        <strain evidence="4">CGMCC 1.12471</strain>
    </source>
</reference>
<dbReference type="Gene3D" id="3.10.129.10">
    <property type="entry name" value="Hotdog Thioesterase"/>
    <property type="match status" value="1"/>
</dbReference>
<comment type="caution">
    <text evidence="3">The sequence shown here is derived from an EMBL/GenBank/DDBJ whole genome shotgun (WGS) entry which is preliminary data.</text>
</comment>
<evidence type="ECO:0000313" key="3">
    <source>
        <dbReference type="EMBL" id="MFD1720666.1"/>
    </source>
</evidence>
<dbReference type="RefSeq" id="WP_377932211.1">
    <property type="nucleotide sequence ID" value="NZ_JBHUEA010000004.1"/>
</dbReference>
<comment type="similarity">
    <text evidence="1">Belongs to the 4-hydroxybenzoyl-CoA thioesterase family.</text>
</comment>
<accession>A0ABW4LAU6</accession>
<dbReference type="PANTHER" id="PTHR31793:SF27">
    <property type="entry name" value="NOVEL THIOESTERASE SUPERFAMILY DOMAIN AND SAPOSIN A-TYPE DOMAIN CONTAINING PROTEIN (0610012H03RIK)"/>
    <property type="match status" value="1"/>
</dbReference>